<evidence type="ECO:0000313" key="1">
    <source>
        <dbReference type="EMBL" id="TQE98517.1"/>
    </source>
</evidence>
<reference evidence="1 2" key="1">
    <citation type="submission" date="2019-06" db="EMBL/GenBank/DDBJ databases">
        <title>Metagenome assembled Genome of Spiribacter salinus SL48-SHIP from the microbial mat of Salt Lake 48 (Novosibirsk region, Russia).</title>
        <authorList>
            <person name="Shipova A."/>
            <person name="Rozanov A.S."/>
            <person name="Bryanskaya A.V."/>
            <person name="Peltek S.E."/>
        </authorList>
    </citation>
    <scope>NUCLEOTIDE SEQUENCE [LARGE SCALE GENOMIC DNA]</scope>
    <source>
        <strain evidence="1">SL48-SHIP-2</strain>
    </source>
</reference>
<dbReference type="InterPro" id="IPR036390">
    <property type="entry name" value="WH_DNA-bd_sf"/>
</dbReference>
<evidence type="ECO:0000313" key="2">
    <source>
        <dbReference type="Proteomes" id="UP000315400"/>
    </source>
</evidence>
<organism evidence="1 2">
    <name type="scientific">Spiribacter salinus</name>
    <dbReference type="NCBI Taxonomy" id="1335746"/>
    <lineage>
        <taxon>Bacteria</taxon>
        <taxon>Pseudomonadati</taxon>
        <taxon>Pseudomonadota</taxon>
        <taxon>Gammaproteobacteria</taxon>
        <taxon>Chromatiales</taxon>
        <taxon>Ectothiorhodospiraceae</taxon>
        <taxon>Spiribacter</taxon>
    </lineage>
</organism>
<accession>A0A540VP22</accession>
<dbReference type="Proteomes" id="UP000315400">
    <property type="component" value="Unassembled WGS sequence"/>
</dbReference>
<dbReference type="EMBL" id="VIFK01000183">
    <property type="protein sequence ID" value="TQE98517.1"/>
    <property type="molecule type" value="Genomic_DNA"/>
</dbReference>
<proteinExistence type="predicted"/>
<dbReference type="Gene3D" id="1.10.10.10">
    <property type="entry name" value="Winged helix-like DNA-binding domain superfamily/Winged helix DNA-binding domain"/>
    <property type="match status" value="1"/>
</dbReference>
<gene>
    <name evidence="1" type="ORF">FKY71_13430</name>
</gene>
<dbReference type="Pfam" id="PF13730">
    <property type="entry name" value="HTH_36"/>
    <property type="match status" value="1"/>
</dbReference>
<comment type="caution">
    <text evidence="1">The sequence shown here is derived from an EMBL/GenBank/DDBJ whole genome shotgun (WGS) entry which is preliminary data.</text>
</comment>
<dbReference type="InterPro" id="IPR036388">
    <property type="entry name" value="WH-like_DNA-bd_sf"/>
</dbReference>
<name>A0A540VP22_9GAMM</name>
<dbReference type="AlphaFoldDB" id="A0A540VP22"/>
<dbReference type="SUPFAM" id="SSF46785">
    <property type="entry name" value="Winged helix' DNA-binding domain"/>
    <property type="match status" value="1"/>
</dbReference>
<protein>
    <submittedName>
        <fullName evidence="1">Helix-turn-helix domain-containing protein</fullName>
    </submittedName>
</protein>
<sequence>MNEQVHTNAFAPGRERVRQKWGTAVDEGFTGFQMVPDVLVRSQKRLGLTSAEMMVLLNILMHWWTADRWPHPRLATIARRMGVEERTVQRHVGKLEKVGLVKRLPPEQDPGGGPSRRRFDLTGLIARLEELADQMRLSEGEDRPVSSSGSR</sequence>